<dbReference type="Proteomes" id="UP000886501">
    <property type="component" value="Unassembled WGS sequence"/>
</dbReference>
<name>A0ACB6ZCU5_THEGA</name>
<reference evidence="1" key="1">
    <citation type="submission" date="2019-10" db="EMBL/GenBank/DDBJ databases">
        <authorList>
            <consortium name="DOE Joint Genome Institute"/>
            <person name="Kuo A."/>
            <person name="Miyauchi S."/>
            <person name="Kiss E."/>
            <person name="Drula E."/>
            <person name="Kohler A."/>
            <person name="Sanchez-Garcia M."/>
            <person name="Andreopoulos B."/>
            <person name="Barry K.W."/>
            <person name="Bonito G."/>
            <person name="Buee M."/>
            <person name="Carver A."/>
            <person name="Chen C."/>
            <person name="Cichocki N."/>
            <person name="Clum A."/>
            <person name="Culley D."/>
            <person name="Crous P.W."/>
            <person name="Fauchery L."/>
            <person name="Girlanda M."/>
            <person name="Hayes R."/>
            <person name="Keri Z."/>
            <person name="Labutti K."/>
            <person name="Lipzen A."/>
            <person name="Lombard V."/>
            <person name="Magnuson J."/>
            <person name="Maillard F."/>
            <person name="Morin E."/>
            <person name="Murat C."/>
            <person name="Nolan M."/>
            <person name="Ohm R."/>
            <person name="Pangilinan J."/>
            <person name="Pereira M."/>
            <person name="Perotto S."/>
            <person name="Peter M."/>
            <person name="Riley R."/>
            <person name="Sitrit Y."/>
            <person name="Stielow B."/>
            <person name="Szollosi G."/>
            <person name="Zifcakova L."/>
            <person name="Stursova M."/>
            <person name="Spatafora J.W."/>
            <person name="Tedersoo L."/>
            <person name="Vaario L.-M."/>
            <person name="Yamada A."/>
            <person name="Yan M."/>
            <person name="Wang P."/>
            <person name="Xu J."/>
            <person name="Bruns T."/>
            <person name="Baldrian P."/>
            <person name="Vilgalys R."/>
            <person name="Henrissat B."/>
            <person name="Grigoriev I.V."/>
            <person name="Hibbett D."/>
            <person name="Nagy L.G."/>
            <person name="Martin F.M."/>
        </authorList>
    </citation>
    <scope>NUCLEOTIDE SEQUENCE</scope>
    <source>
        <strain evidence="1">P2</strain>
    </source>
</reference>
<accession>A0ACB6ZCU5</accession>
<proteinExistence type="predicted"/>
<sequence>MASGVGDDASHRPLSFASGVHTYPWLLRFLECQTPGMRYRLRWAVGVLWPARNRSDADVPSATSLCDLRKWFVRAVGILTLGSMAILSL</sequence>
<protein>
    <submittedName>
        <fullName evidence="1">Uncharacterized protein</fullName>
    </submittedName>
</protein>
<evidence type="ECO:0000313" key="2">
    <source>
        <dbReference type="Proteomes" id="UP000886501"/>
    </source>
</evidence>
<comment type="caution">
    <text evidence="1">The sequence shown here is derived from an EMBL/GenBank/DDBJ whole genome shotgun (WGS) entry which is preliminary data.</text>
</comment>
<dbReference type="EMBL" id="MU118033">
    <property type="protein sequence ID" value="KAF9647456.1"/>
    <property type="molecule type" value="Genomic_DNA"/>
</dbReference>
<keyword evidence="2" id="KW-1185">Reference proteome</keyword>
<organism evidence="1 2">
    <name type="scientific">Thelephora ganbajun</name>
    <name type="common">Ganba fungus</name>
    <dbReference type="NCBI Taxonomy" id="370292"/>
    <lineage>
        <taxon>Eukaryota</taxon>
        <taxon>Fungi</taxon>
        <taxon>Dikarya</taxon>
        <taxon>Basidiomycota</taxon>
        <taxon>Agaricomycotina</taxon>
        <taxon>Agaricomycetes</taxon>
        <taxon>Thelephorales</taxon>
        <taxon>Thelephoraceae</taxon>
        <taxon>Thelephora</taxon>
    </lineage>
</organism>
<gene>
    <name evidence="1" type="ORF">BDM02DRAFT_3117038</name>
</gene>
<reference evidence="1" key="2">
    <citation type="journal article" date="2020" name="Nat. Commun.">
        <title>Large-scale genome sequencing of mycorrhizal fungi provides insights into the early evolution of symbiotic traits.</title>
        <authorList>
            <person name="Miyauchi S."/>
            <person name="Kiss E."/>
            <person name="Kuo A."/>
            <person name="Drula E."/>
            <person name="Kohler A."/>
            <person name="Sanchez-Garcia M."/>
            <person name="Morin E."/>
            <person name="Andreopoulos B."/>
            <person name="Barry K.W."/>
            <person name="Bonito G."/>
            <person name="Buee M."/>
            <person name="Carver A."/>
            <person name="Chen C."/>
            <person name="Cichocki N."/>
            <person name="Clum A."/>
            <person name="Culley D."/>
            <person name="Crous P.W."/>
            <person name="Fauchery L."/>
            <person name="Girlanda M."/>
            <person name="Hayes R.D."/>
            <person name="Keri Z."/>
            <person name="LaButti K."/>
            <person name="Lipzen A."/>
            <person name="Lombard V."/>
            <person name="Magnuson J."/>
            <person name="Maillard F."/>
            <person name="Murat C."/>
            <person name="Nolan M."/>
            <person name="Ohm R.A."/>
            <person name="Pangilinan J."/>
            <person name="Pereira M.F."/>
            <person name="Perotto S."/>
            <person name="Peter M."/>
            <person name="Pfister S."/>
            <person name="Riley R."/>
            <person name="Sitrit Y."/>
            <person name="Stielow J.B."/>
            <person name="Szollosi G."/>
            <person name="Zifcakova L."/>
            <person name="Stursova M."/>
            <person name="Spatafora J.W."/>
            <person name="Tedersoo L."/>
            <person name="Vaario L.M."/>
            <person name="Yamada A."/>
            <person name="Yan M."/>
            <person name="Wang P."/>
            <person name="Xu J."/>
            <person name="Bruns T."/>
            <person name="Baldrian P."/>
            <person name="Vilgalys R."/>
            <person name="Dunand C."/>
            <person name="Henrissat B."/>
            <person name="Grigoriev I.V."/>
            <person name="Hibbett D."/>
            <person name="Nagy L.G."/>
            <person name="Martin F.M."/>
        </authorList>
    </citation>
    <scope>NUCLEOTIDE SEQUENCE</scope>
    <source>
        <strain evidence="1">P2</strain>
    </source>
</reference>
<evidence type="ECO:0000313" key="1">
    <source>
        <dbReference type="EMBL" id="KAF9647456.1"/>
    </source>
</evidence>